<evidence type="ECO:0000256" key="3">
    <source>
        <dbReference type="ARBA" id="ARBA00022692"/>
    </source>
</evidence>
<dbReference type="PANTHER" id="PTHR30572">
    <property type="entry name" value="MEMBRANE COMPONENT OF TRANSPORTER-RELATED"/>
    <property type="match status" value="1"/>
</dbReference>
<name>A0ABW2YZD6_9SPHI</name>
<comment type="subcellular location">
    <subcellularLocation>
        <location evidence="1">Cell membrane</location>
        <topology evidence="1">Multi-pass membrane protein</topology>
    </subcellularLocation>
</comment>
<feature type="domain" description="MacB-like periplasmic core" evidence="8">
    <location>
        <begin position="442"/>
        <end position="650"/>
    </location>
</feature>
<dbReference type="RefSeq" id="WP_377100745.1">
    <property type="nucleotide sequence ID" value="NZ_JBHTHU010000009.1"/>
</dbReference>
<feature type="domain" description="ABC3 transporter permease C-terminal" evidence="7">
    <location>
        <begin position="688"/>
        <end position="797"/>
    </location>
</feature>
<evidence type="ECO:0000256" key="4">
    <source>
        <dbReference type="ARBA" id="ARBA00022989"/>
    </source>
</evidence>
<feature type="transmembrane region" description="Helical" evidence="6">
    <location>
        <begin position="386"/>
        <end position="413"/>
    </location>
</feature>
<protein>
    <submittedName>
        <fullName evidence="9">ABC transporter permease</fullName>
    </submittedName>
</protein>
<keyword evidence="3 6" id="KW-0812">Transmembrane</keyword>
<evidence type="ECO:0000256" key="1">
    <source>
        <dbReference type="ARBA" id="ARBA00004651"/>
    </source>
</evidence>
<dbReference type="InterPro" id="IPR025857">
    <property type="entry name" value="MacB_PCD"/>
</dbReference>
<feature type="transmembrane region" description="Helical" evidence="6">
    <location>
        <begin position="737"/>
        <end position="756"/>
    </location>
</feature>
<evidence type="ECO:0000259" key="8">
    <source>
        <dbReference type="Pfam" id="PF12704"/>
    </source>
</evidence>
<feature type="transmembrane region" description="Helical" evidence="6">
    <location>
        <begin position="21"/>
        <end position="42"/>
    </location>
</feature>
<reference evidence="10" key="1">
    <citation type="journal article" date="2019" name="Int. J. Syst. Evol. Microbiol.">
        <title>The Global Catalogue of Microorganisms (GCM) 10K type strain sequencing project: providing services to taxonomists for standard genome sequencing and annotation.</title>
        <authorList>
            <consortium name="The Broad Institute Genomics Platform"/>
            <consortium name="The Broad Institute Genome Sequencing Center for Infectious Disease"/>
            <person name="Wu L."/>
            <person name="Ma J."/>
        </authorList>
    </citation>
    <scope>NUCLEOTIDE SEQUENCE [LARGE SCALE GENOMIC DNA]</scope>
    <source>
        <strain evidence="10">CCUG 63418</strain>
    </source>
</reference>
<keyword evidence="5 6" id="KW-0472">Membrane</keyword>
<dbReference type="Proteomes" id="UP001596958">
    <property type="component" value="Unassembled WGS sequence"/>
</dbReference>
<gene>
    <name evidence="9" type="ORF">ACFQZS_12590</name>
</gene>
<dbReference type="EMBL" id="JBHTHU010000009">
    <property type="protein sequence ID" value="MFD0750985.1"/>
    <property type="molecule type" value="Genomic_DNA"/>
</dbReference>
<dbReference type="Pfam" id="PF12704">
    <property type="entry name" value="MacB_PCD"/>
    <property type="match status" value="2"/>
</dbReference>
<dbReference type="Pfam" id="PF02687">
    <property type="entry name" value="FtsX"/>
    <property type="match status" value="2"/>
</dbReference>
<feature type="transmembrane region" description="Helical" evidence="6">
    <location>
        <begin position="292"/>
        <end position="314"/>
    </location>
</feature>
<keyword evidence="2" id="KW-1003">Cell membrane</keyword>
<keyword evidence="4 6" id="KW-1133">Transmembrane helix</keyword>
<comment type="caution">
    <text evidence="9">The sequence shown here is derived from an EMBL/GenBank/DDBJ whole genome shotgun (WGS) entry which is preliminary data.</text>
</comment>
<feature type="domain" description="MacB-like periplasmic core" evidence="8">
    <location>
        <begin position="20"/>
        <end position="234"/>
    </location>
</feature>
<sequence length="808" mass="89018">MIKNYIKIAFRTLLKSKGFTAINVFGLALGLATCLLIVFYVFDELSYDRYNVNADRIYRVNNDMKFGGTEGSYATTPAIAAAALKTNFAEVKQVARILSGGKQWVKKENQNIPEVKIAYADSTLFDVFTLPMVEGQPSIALKATHSVVITEKTAQKYFNSVNAVGKVLTLNDTAFYKVTGVIRNIPKQSHLDFDFFLPMADNGQSRNESWFTNNFHTYILIKPGTDVTKFEPKMSAFLTKNAEPELQTVIHMTFSKLEASGSYFRWSLTPLTDIHFNSSIKGSLGQPGNITVVYIFSAIALFILLIACVNFMNLSTARSSNRAREVGVRKVLGSPRKYLIAQFLTESIVVTLAGALIAVFVAWAFLPVFNQMSGKELTVTPQIIAWLLPVLLAFIVVVGCLAGSYPALFLSGFQPIEVLKGKLAAGFKGGRLRSSLVVFQFSISIFLITATIVIYSQLKYIQNKDVGYDREQVIVVHQVGSLGVTKAKTFKHDVEQLAGVKSVTLTSFLPTATSDNTTSFFKESTMDAKQALNTSIWSVDEDYLPTLGIKLKAGRNFSKDMKTDSDAIIINEAAAQLLGYQDPVGKKLYNPGGNDANNVRHYNIIGVIKNFNFRSLKESVSPLLLRAADETYSMSVRFNANDVAATRAQIASKWAALSPNVQFDFSYMDDDFNHIYFAEQRMGKISIAFTSLAIVVACLGLFGLAAYAAEQRTKEIGIRKVLGANISAIVGMLTKDFLLLVLIAIIIAAPLAWLFMNKWLQGFAYKTTITWWMLLTAGIGAALIAFATISFQSIKAALANPVKSLRSE</sequence>
<evidence type="ECO:0000256" key="6">
    <source>
        <dbReference type="SAM" id="Phobius"/>
    </source>
</evidence>
<feature type="transmembrane region" description="Helical" evidence="6">
    <location>
        <begin position="339"/>
        <end position="366"/>
    </location>
</feature>
<feature type="transmembrane region" description="Helical" evidence="6">
    <location>
        <begin position="687"/>
        <end position="709"/>
    </location>
</feature>
<accession>A0ABW2YZD6</accession>
<feature type="transmembrane region" description="Helical" evidence="6">
    <location>
        <begin position="768"/>
        <end position="789"/>
    </location>
</feature>
<organism evidence="9 10">
    <name type="scientific">Mucilaginibacter calamicampi</name>
    <dbReference type="NCBI Taxonomy" id="1302352"/>
    <lineage>
        <taxon>Bacteria</taxon>
        <taxon>Pseudomonadati</taxon>
        <taxon>Bacteroidota</taxon>
        <taxon>Sphingobacteriia</taxon>
        <taxon>Sphingobacteriales</taxon>
        <taxon>Sphingobacteriaceae</taxon>
        <taxon>Mucilaginibacter</taxon>
    </lineage>
</organism>
<feature type="domain" description="ABC3 transporter permease C-terminal" evidence="7">
    <location>
        <begin position="298"/>
        <end position="414"/>
    </location>
</feature>
<dbReference type="InterPro" id="IPR003838">
    <property type="entry name" value="ABC3_permease_C"/>
</dbReference>
<evidence type="ECO:0000313" key="10">
    <source>
        <dbReference type="Proteomes" id="UP001596958"/>
    </source>
</evidence>
<dbReference type="InterPro" id="IPR050250">
    <property type="entry name" value="Macrolide_Exporter_MacB"/>
</dbReference>
<evidence type="ECO:0000256" key="2">
    <source>
        <dbReference type="ARBA" id="ARBA00022475"/>
    </source>
</evidence>
<feature type="transmembrane region" description="Helical" evidence="6">
    <location>
        <begin position="434"/>
        <end position="455"/>
    </location>
</feature>
<proteinExistence type="predicted"/>
<evidence type="ECO:0000259" key="7">
    <source>
        <dbReference type="Pfam" id="PF02687"/>
    </source>
</evidence>
<dbReference type="PANTHER" id="PTHR30572:SF18">
    <property type="entry name" value="ABC-TYPE MACROLIDE FAMILY EXPORT SYSTEM PERMEASE COMPONENT 2"/>
    <property type="match status" value="1"/>
</dbReference>
<evidence type="ECO:0000256" key="5">
    <source>
        <dbReference type="ARBA" id="ARBA00023136"/>
    </source>
</evidence>
<evidence type="ECO:0000313" key="9">
    <source>
        <dbReference type="EMBL" id="MFD0750985.1"/>
    </source>
</evidence>
<keyword evidence="10" id="KW-1185">Reference proteome</keyword>